<dbReference type="Proteomes" id="UP001432027">
    <property type="component" value="Unassembled WGS sequence"/>
</dbReference>
<keyword evidence="1" id="KW-0472">Membrane</keyword>
<evidence type="ECO:0000256" key="1">
    <source>
        <dbReference type="SAM" id="Phobius"/>
    </source>
</evidence>
<organism evidence="2 3">
    <name type="scientific">Pristionchus entomophagus</name>
    <dbReference type="NCBI Taxonomy" id="358040"/>
    <lineage>
        <taxon>Eukaryota</taxon>
        <taxon>Metazoa</taxon>
        <taxon>Ecdysozoa</taxon>
        <taxon>Nematoda</taxon>
        <taxon>Chromadorea</taxon>
        <taxon>Rhabditida</taxon>
        <taxon>Rhabditina</taxon>
        <taxon>Diplogasteromorpha</taxon>
        <taxon>Diplogasteroidea</taxon>
        <taxon>Neodiplogasteridae</taxon>
        <taxon>Pristionchus</taxon>
    </lineage>
</organism>
<evidence type="ECO:0008006" key="4">
    <source>
        <dbReference type="Google" id="ProtNLM"/>
    </source>
</evidence>
<keyword evidence="1" id="KW-0812">Transmembrane</keyword>
<keyword evidence="3" id="KW-1185">Reference proteome</keyword>
<accession>A0AAV5TAV9</accession>
<gene>
    <name evidence="2" type="ORF">PENTCL1PPCAC_14624</name>
</gene>
<sequence length="83" mass="9374">MTNVIVHIPLWWACGKTSESDGNNVLVPNAQVTESNFDNNCLLYRLHEWITGIFHNTLPSMLLLVATIMLTVEIIIIVIFHIA</sequence>
<dbReference type="EMBL" id="BTSX01000004">
    <property type="protein sequence ID" value="GMS92449.1"/>
    <property type="molecule type" value="Genomic_DNA"/>
</dbReference>
<reference evidence="2" key="1">
    <citation type="submission" date="2023-10" db="EMBL/GenBank/DDBJ databases">
        <title>Genome assembly of Pristionchus species.</title>
        <authorList>
            <person name="Yoshida K."/>
            <person name="Sommer R.J."/>
        </authorList>
    </citation>
    <scope>NUCLEOTIDE SEQUENCE</scope>
    <source>
        <strain evidence="2">RS0144</strain>
    </source>
</reference>
<comment type="caution">
    <text evidence="2">The sequence shown here is derived from an EMBL/GenBank/DDBJ whole genome shotgun (WGS) entry which is preliminary data.</text>
</comment>
<feature type="transmembrane region" description="Helical" evidence="1">
    <location>
        <begin position="61"/>
        <end position="82"/>
    </location>
</feature>
<evidence type="ECO:0000313" key="3">
    <source>
        <dbReference type="Proteomes" id="UP001432027"/>
    </source>
</evidence>
<protein>
    <recommendedName>
        <fullName evidence="4">G protein-coupled receptor</fullName>
    </recommendedName>
</protein>
<evidence type="ECO:0000313" key="2">
    <source>
        <dbReference type="EMBL" id="GMS92449.1"/>
    </source>
</evidence>
<dbReference type="AlphaFoldDB" id="A0AAV5TAV9"/>
<name>A0AAV5TAV9_9BILA</name>
<proteinExistence type="predicted"/>
<keyword evidence="1" id="KW-1133">Transmembrane helix</keyword>